<reference evidence="2 3" key="1">
    <citation type="submission" date="2017-03" db="EMBL/GenBank/DDBJ databases">
        <title>Genomes of endolithic fungi from Antarctica.</title>
        <authorList>
            <person name="Coleine C."/>
            <person name="Masonjones S."/>
            <person name="Stajich J.E."/>
        </authorList>
    </citation>
    <scope>NUCLEOTIDE SEQUENCE [LARGE SCALE GENOMIC DNA]</scope>
    <source>
        <strain evidence="2 3">CCFEE 6315</strain>
    </source>
</reference>
<gene>
    <name evidence="2" type="ORF">B0A50_00438</name>
</gene>
<proteinExistence type="predicted"/>
<feature type="compositionally biased region" description="Polar residues" evidence="1">
    <location>
        <begin position="454"/>
        <end position="465"/>
    </location>
</feature>
<dbReference type="EMBL" id="NAJL01000002">
    <property type="protein sequence ID" value="TKA33602.1"/>
    <property type="molecule type" value="Genomic_DNA"/>
</dbReference>
<feature type="region of interest" description="Disordered" evidence="1">
    <location>
        <begin position="1"/>
        <end position="205"/>
    </location>
</feature>
<feature type="compositionally biased region" description="Low complexity" evidence="1">
    <location>
        <begin position="85"/>
        <end position="103"/>
    </location>
</feature>
<feature type="region of interest" description="Disordered" evidence="1">
    <location>
        <begin position="240"/>
        <end position="262"/>
    </location>
</feature>
<dbReference type="AlphaFoldDB" id="A0A4U0UFD2"/>
<keyword evidence="3" id="KW-1185">Reference proteome</keyword>
<feature type="compositionally biased region" description="Low complexity" evidence="1">
    <location>
        <begin position="10"/>
        <end position="22"/>
    </location>
</feature>
<name>A0A4U0UFD2_9PEZI</name>
<feature type="compositionally biased region" description="Basic and acidic residues" evidence="1">
    <location>
        <begin position="246"/>
        <end position="262"/>
    </location>
</feature>
<feature type="compositionally biased region" description="Polar residues" evidence="1">
    <location>
        <begin position="313"/>
        <end position="341"/>
    </location>
</feature>
<feature type="compositionally biased region" description="Basic residues" evidence="1">
    <location>
        <begin position="375"/>
        <end position="387"/>
    </location>
</feature>
<comment type="caution">
    <text evidence="2">The sequence shown here is derived from an EMBL/GenBank/DDBJ whole genome shotgun (WGS) entry which is preliminary data.</text>
</comment>
<evidence type="ECO:0000313" key="3">
    <source>
        <dbReference type="Proteomes" id="UP000308549"/>
    </source>
</evidence>
<protein>
    <submittedName>
        <fullName evidence="2">Uncharacterized protein</fullName>
    </submittedName>
</protein>
<feature type="compositionally biased region" description="Polar residues" evidence="1">
    <location>
        <begin position="123"/>
        <end position="134"/>
    </location>
</feature>
<feature type="compositionally biased region" description="Basic and acidic residues" evidence="1">
    <location>
        <begin position="493"/>
        <end position="502"/>
    </location>
</feature>
<dbReference type="OrthoDB" id="5431222at2759"/>
<feature type="region of interest" description="Disordered" evidence="1">
    <location>
        <begin position="428"/>
        <end position="530"/>
    </location>
</feature>
<accession>A0A4U0UFD2</accession>
<evidence type="ECO:0000313" key="2">
    <source>
        <dbReference type="EMBL" id="TKA33602.1"/>
    </source>
</evidence>
<feature type="compositionally biased region" description="Pro residues" evidence="1">
    <location>
        <begin position="39"/>
        <end position="54"/>
    </location>
</feature>
<organism evidence="2 3">
    <name type="scientific">Salinomyces thailandicus</name>
    <dbReference type="NCBI Taxonomy" id="706561"/>
    <lineage>
        <taxon>Eukaryota</taxon>
        <taxon>Fungi</taxon>
        <taxon>Dikarya</taxon>
        <taxon>Ascomycota</taxon>
        <taxon>Pezizomycotina</taxon>
        <taxon>Dothideomycetes</taxon>
        <taxon>Dothideomycetidae</taxon>
        <taxon>Mycosphaerellales</taxon>
        <taxon>Teratosphaeriaceae</taxon>
        <taxon>Salinomyces</taxon>
    </lineage>
</organism>
<feature type="region of interest" description="Disordered" evidence="1">
    <location>
        <begin position="361"/>
        <end position="413"/>
    </location>
</feature>
<evidence type="ECO:0000256" key="1">
    <source>
        <dbReference type="SAM" id="MobiDB-lite"/>
    </source>
</evidence>
<sequence>MHQTQGGYKQSQYQHGHSQSYSGPPPAKRPKSNPVITRYPPPPGYRGPAQPQPPYVQQGWQAPTPNHSYGQPGYPAYTQHPYAAPPSHQQSPWPASQPQSYPQTGYPPSQGYYAPNPAYAPPSQQWPTVTSAHPSAPPQTWQPPSTIPSKRRHNSTTFPPHASNHSVGPLDGNGDPLPPQQATATTGDDLEEDFDGECYFSRHPEEINPDLSIGLIEWHAPLPTTMPPPATFAEAELEAIAPRKPRPADEESISDYHTKDKRDQTLLSVRQTAAWQEVKDDLIYREFPIVGKDIVPRCHLHRDWRNRPDPDWLSSTPRIDSTPTPHTSRQPTPAQVTSSGESMDIARDSIEHFQREDVDMLGNLERAPSYAAARRSSRQASRHRSHSRTGSVSSQAGEKISRPKPLAPVRDPAQEDILAALGVTGAPKLVYQTPGPAFGAPPPRSREGSAALSRHSSVASSTRQPAPSYRGHEPGSPNDIEATPRPKGGWTESTRKRSHGEFEANDSGIGWEDDEPTPRPKAKQQRFDAQ</sequence>
<dbReference type="Proteomes" id="UP000308549">
    <property type="component" value="Unassembled WGS sequence"/>
</dbReference>
<feature type="compositionally biased region" description="Polar residues" evidence="1">
    <location>
        <begin position="155"/>
        <end position="166"/>
    </location>
</feature>
<feature type="region of interest" description="Disordered" evidence="1">
    <location>
        <begin position="305"/>
        <end position="342"/>
    </location>
</feature>
<feature type="compositionally biased region" description="Polar residues" evidence="1">
    <location>
        <begin position="58"/>
        <end position="69"/>
    </location>
</feature>